<proteinExistence type="predicted"/>
<evidence type="ECO:0000313" key="4">
    <source>
        <dbReference type="EMBL" id="SNW03375.1"/>
    </source>
</evidence>
<accession>A0A240C624</accession>
<keyword evidence="1" id="KW-1133">Transmembrane helix</keyword>
<feature type="transmembrane region" description="Helical" evidence="1">
    <location>
        <begin position="20"/>
        <end position="41"/>
    </location>
</feature>
<feature type="transmembrane region" description="Helical" evidence="1">
    <location>
        <begin position="47"/>
        <end position="68"/>
    </location>
</feature>
<evidence type="ECO:0000313" key="3">
    <source>
        <dbReference type="EMBL" id="GGA92037.1"/>
    </source>
</evidence>
<keyword evidence="1" id="KW-0812">Transmembrane</keyword>
<dbReference type="Proteomes" id="UP000243706">
    <property type="component" value="Chromosome 1"/>
</dbReference>
<reference evidence="3" key="1">
    <citation type="journal article" date="2014" name="Int. J. Syst. Evol. Microbiol.">
        <title>Complete genome of a new Firmicutes species belonging to the dominant human colonic microbiota ('Ruminococcus bicirculans') reveals two chromosomes and a selective capacity to utilize plant glucans.</title>
        <authorList>
            <consortium name="NISC Comparative Sequencing Program"/>
            <person name="Wegmann U."/>
            <person name="Louis P."/>
            <person name="Goesmann A."/>
            <person name="Henrissat B."/>
            <person name="Duncan S.H."/>
            <person name="Flint H.J."/>
        </authorList>
    </citation>
    <scope>NUCLEOTIDE SEQUENCE</scope>
    <source>
        <strain evidence="3">CCM 4175</strain>
    </source>
</reference>
<dbReference type="EMBL" id="LT906464">
    <property type="protein sequence ID" value="SNW03375.1"/>
    <property type="molecule type" value="Genomic_DNA"/>
</dbReference>
<sequence>MTTSFQRSPEVAKKYFRQFYLLRCLIGTVLLIIAFSLDYYFEIWQPIQYIAGGLLILHILYCLLKPYFRYHFTYYRIKENMIEVKRNYWFRKHQILKIERLQYLHWENGPLLRRHQLQSLILTTAGHTITLPLLYEEDVHQLEQYCLELLQEGDSDV</sequence>
<feature type="domain" description="YdbS-like PH" evidence="2">
    <location>
        <begin position="71"/>
        <end position="145"/>
    </location>
</feature>
<keyword evidence="6" id="KW-1185">Reference proteome</keyword>
<dbReference type="KEGG" id="smus:C7J88_04660"/>
<dbReference type="RefSeq" id="WP_095117488.1">
    <property type="nucleotide sequence ID" value="NZ_BMCB01000008.1"/>
</dbReference>
<protein>
    <submittedName>
        <fullName evidence="4">Membrane protein</fullName>
    </submittedName>
</protein>
<organism evidence="4 5">
    <name type="scientific">Staphylococcus muscae</name>
    <dbReference type="NCBI Taxonomy" id="1294"/>
    <lineage>
        <taxon>Bacteria</taxon>
        <taxon>Bacillati</taxon>
        <taxon>Bacillota</taxon>
        <taxon>Bacilli</taxon>
        <taxon>Bacillales</taxon>
        <taxon>Staphylococcaceae</taxon>
        <taxon>Staphylococcus</taxon>
    </lineage>
</organism>
<evidence type="ECO:0000256" key="1">
    <source>
        <dbReference type="SAM" id="Phobius"/>
    </source>
</evidence>
<evidence type="ECO:0000313" key="5">
    <source>
        <dbReference type="Proteomes" id="UP000243706"/>
    </source>
</evidence>
<dbReference type="PANTHER" id="PTHR34473">
    <property type="entry name" value="UPF0699 TRANSMEMBRANE PROTEIN YDBS"/>
    <property type="match status" value="1"/>
</dbReference>
<dbReference type="PANTHER" id="PTHR34473:SF2">
    <property type="entry name" value="UPF0699 TRANSMEMBRANE PROTEIN YDBT"/>
    <property type="match status" value="1"/>
</dbReference>
<dbReference type="Pfam" id="PF03703">
    <property type="entry name" value="bPH_2"/>
    <property type="match status" value="1"/>
</dbReference>
<dbReference type="Proteomes" id="UP000652995">
    <property type="component" value="Unassembled WGS sequence"/>
</dbReference>
<dbReference type="EMBL" id="BMCB01000008">
    <property type="protein sequence ID" value="GGA92037.1"/>
    <property type="molecule type" value="Genomic_DNA"/>
</dbReference>
<name>A0A240C624_9STAP</name>
<reference evidence="4 5" key="2">
    <citation type="submission" date="2017-06" db="EMBL/GenBank/DDBJ databases">
        <authorList>
            <consortium name="Pathogen Informatics"/>
        </authorList>
    </citation>
    <scope>NUCLEOTIDE SEQUENCE [LARGE SCALE GENOMIC DNA]</scope>
    <source>
        <strain evidence="4 5">NCTC13833</strain>
    </source>
</reference>
<dbReference type="OrthoDB" id="2417924at2"/>
<evidence type="ECO:0000313" key="6">
    <source>
        <dbReference type="Proteomes" id="UP000652995"/>
    </source>
</evidence>
<reference evidence="6" key="3">
    <citation type="journal article" date="2019" name="Int. J. Syst. Evol. Microbiol.">
        <title>The Global Catalogue of Microorganisms (GCM) 10K type strain sequencing project: providing services to taxonomists for standard genome sequencing and annotation.</title>
        <authorList>
            <consortium name="The Broad Institute Genomics Platform"/>
            <consortium name="The Broad Institute Genome Sequencing Center for Infectious Disease"/>
            <person name="Wu L."/>
            <person name="Ma J."/>
        </authorList>
    </citation>
    <scope>NUCLEOTIDE SEQUENCE [LARGE SCALE GENOMIC DNA]</scope>
    <source>
        <strain evidence="6">CCM 4175</strain>
    </source>
</reference>
<reference evidence="3" key="4">
    <citation type="submission" date="2024-05" db="EMBL/GenBank/DDBJ databases">
        <authorList>
            <person name="Sun Q."/>
            <person name="Sedlacek I."/>
        </authorList>
    </citation>
    <scope>NUCLEOTIDE SEQUENCE</scope>
    <source>
        <strain evidence="3">CCM 4175</strain>
    </source>
</reference>
<dbReference type="InterPro" id="IPR005182">
    <property type="entry name" value="YdbS-like_PH"/>
</dbReference>
<evidence type="ECO:0000259" key="2">
    <source>
        <dbReference type="Pfam" id="PF03703"/>
    </source>
</evidence>
<dbReference type="AlphaFoldDB" id="A0A240C624"/>
<gene>
    <name evidence="3" type="ORF">GCM10007183_15230</name>
    <name evidence="4" type="ORF">SAMEA4412661_01599</name>
</gene>
<keyword evidence="1" id="KW-0472">Membrane</keyword>